<proteinExistence type="predicted"/>
<evidence type="ECO:0000313" key="3">
    <source>
        <dbReference type="Proteomes" id="UP000299102"/>
    </source>
</evidence>
<name>A0A4C1TQ04_EUMVA</name>
<dbReference type="EMBL" id="BGZK01000076">
    <property type="protein sequence ID" value="GBP16034.1"/>
    <property type="molecule type" value="Genomic_DNA"/>
</dbReference>
<organism evidence="2 3">
    <name type="scientific">Eumeta variegata</name>
    <name type="common">Bagworm moth</name>
    <name type="synonym">Eumeta japonica</name>
    <dbReference type="NCBI Taxonomy" id="151549"/>
    <lineage>
        <taxon>Eukaryota</taxon>
        <taxon>Metazoa</taxon>
        <taxon>Ecdysozoa</taxon>
        <taxon>Arthropoda</taxon>
        <taxon>Hexapoda</taxon>
        <taxon>Insecta</taxon>
        <taxon>Pterygota</taxon>
        <taxon>Neoptera</taxon>
        <taxon>Endopterygota</taxon>
        <taxon>Lepidoptera</taxon>
        <taxon>Glossata</taxon>
        <taxon>Ditrysia</taxon>
        <taxon>Tineoidea</taxon>
        <taxon>Psychidae</taxon>
        <taxon>Oiketicinae</taxon>
        <taxon>Eumeta</taxon>
    </lineage>
</organism>
<gene>
    <name evidence="2" type="ORF">EVAR_94376_1</name>
</gene>
<protein>
    <submittedName>
        <fullName evidence="2">Uncharacterized protein</fullName>
    </submittedName>
</protein>
<comment type="caution">
    <text evidence="2">The sequence shown here is derived from an EMBL/GenBank/DDBJ whole genome shotgun (WGS) entry which is preliminary data.</text>
</comment>
<evidence type="ECO:0000256" key="1">
    <source>
        <dbReference type="SAM" id="MobiDB-lite"/>
    </source>
</evidence>
<evidence type="ECO:0000313" key="2">
    <source>
        <dbReference type="EMBL" id="GBP16034.1"/>
    </source>
</evidence>
<dbReference type="Proteomes" id="UP000299102">
    <property type="component" value="Unassembled WGS sequence"/>
</dbReference>
<feature type="region of interest" description="Disordered" evidence="1">
    <location>
        <begin position="23"/>
        <end position="44"/>
    </location>
</feature>
<sequence>MLSRLELVTFCFEDNANNHRAITASPSSCPPETRDSHSRPLSVADGSAGPYLATSMLIPFDRRDHQPVHTVSVSMAPDKRVRIIFVSRGEVASAIAINARLIFKTFSNSVVSKFVTSRIRSARTRMQRRGPIRKLHKRRLDPDTGALQAAPPDALHCRA</sequence>
<accession>A0A4C1TQ04</accession>
<reference evidence="2 3" key="1">
    <citation type="journal article" date="2019" name="Commun. Biol.">
        <title>The bagworm genome reveals a unique fibroin gene that provides high tensile strength.</title>
        <authorList>
            <person name="Kono N."/>
            <person name="Nakamura H."/>
            <person name="Ohtoshi R."/>
            <person name="Tomita M."/>
            <person name="Numata K."/>
            <person name="Arakawa K."/>
        </authorList>
    </citation>
    <scope>NUCLEOTIDE SEQUENCE [LARGE SCALE GENOMIC DNA]</scope>
</reference>
<keyword evidence="3" id="KW-1185">Reference proteome</keyword>
<dbReference type="AlphaFoldDB" id="A0A4C1TQ04"/>